<dbReference type="Pfam" id="PF00589">
    <property type="entry name" value="Phage_integrase"/>
    <property type="match status" value="1"/>
</dbReference>
<keyword evidence="4" id="KW-1185">Reference proteome</keyword>
<dbReference type="PANTHER" id="PTHR30349:SF81">
    <property type="entry name" value="TYROSINE RECOMBINASE XERC"/>
    <property type="match status" value="1"/>
</dbReference>
<evidence type="ECO:0000259" key="2">
    <source>
        <dbReference type="PROSITE" id="PS51898"/>
    </source>
</evidence>
<name>A0ABQ5M9P9_9FIRM</name>
<evidence type="ECO:0000256" key="1">
    <source>
        <dbReference type="ARBA" id="ARBA00023172"/>
    </source>
</evidence>
<dbReference type="SUPFAM" id="SSF56349">
    <property type="entry name" value="DNA breaking-rejoining enzymes"/>
    <property type="match status" value="1"/>
</dbReference>
<reference evidence="3 4" key="1">
    <citation type="journal article" date="2024" name="Int. J. Syst. Evol. Microbiol.">
        <title>Lacrimispora brassicae sp. nov. isolated from fermented cabbage, and proposal of Clostridium indicum Gundawar et al. 2019 and Clostridium methoxybenzovorans Mechichi et al. 1999 as heterotypic synonyms of Lacrimispora amygdalina (Parshina et al. 2003) Haas and Blanchard 2020 and Lacrimispora indolis (McClung and McCoy 1957) Haas and Blanchard 2020, respectively.</title>
        <authorList>
            <person name="Kobayashi H."/>
            <person name="Tanizawa Y."/>
            <person name="Sakamoto M."/>
            <person name="Ohkuma M."/>
            <person name="Tohno M."/>
        </authorList>
    </citation>
    <scope>NUCLEOTIDE SEQUENCE [LARGE SCALE GENOMIC DNA]</scope>
    <source>
        <strain evidence="3 4">DSM 12857</strain>
    </source>
</reference>
<dbReference type="InterPro" id="IPR050090">
    <property type="entry name" value="Tyrosine_recombinase_XerCD"/>
</dbReference>
<evidence type="ECO:0000313" key="3">
    <source>
        <dbReference type="EMBL" id="GLB31537.1"/>
    </source>
</evidence>
<feature type="domain" description="Tyr recombinase" evidence="2">
    <location>
        <begin position="12"/>
        <end position="201"/>
    </location>
</feature>
<protein>
    <recommendedName>
        <fullName evidence="2">Tyr recombinase domain-containing protein</fullName>
    </recommendedName>
</protein>
<organism evidence="3 4">
    <name type="scientific">Lacrimispora amygdalina</name>
    <dbReference type="NCBI Taxonomy" id="253257"/>
    <lineage>
        <taxon>Bacteria</taxon>
        <taxon>Bacillati</taxon>
        <taxon>Bacillota</taxon>
        <taxon>Clostridia</taxon>
        <taxon>Lachnospirales</taxon>
        <taxon>Lachnospiraceae</taxon>
        <taxon>Lacrimispora</taxon>
    </lineage>
</organism>
<dbReference type="Proteomes" id="UP001419084">
    <property type="component" value="Unassembled WGS sequence"/>
</dbReference>
<dbReference type="EMBL" id="BRPJ01000074">
    <property type="protein sequence ID" value="GLB31537.1"/>
    <property type="molecule type" value="Genomic_DNA"/>
</dbReference>
<accession>A0ABQ5M9P9</accession>
<keyword evidence="1" id="KW-0233">DNA recombination</keyword>
<dbReference type="PROSITE" id="PS51898">
    <property type="entry name" value="TYR_RECOMBINASE"/>
    <property type="match status" value="1"/>
</dbReference>
<dbReference type="InterPro" id="IPR011010">
    <property type="entry name" value="DNA_brk_join_enz"/>
</dbReference>
<dbReference type="InterPro" id="IPR013762">
    <property type="entry name" value="Integrase-like_cat_sf"/>
</dbReference>
<gene>
    <name evidence="3" type="ORF">LAD12857_34600</name>
</gene>
<proteinExistence type="predicted"/>
<dbReference type="Gene3D" id="1.10.443.10">
    <property type="entry name" value="Intergrase catalytic core"/>
    <property type="match status" value="1"/>
</dbReference>
<dbReference type="CDD" id="cd01182">
    <property type="entry name" value="INT_RitC_C_like"/>
    <property type="match status" value="1"/>
</dbReference>
<sequence>MLAVPYKKTQKKVMSYLTLDGIKAILSQPDTFTASGRRDLTMLSLLYDTGARVQELVDLKMEDIRLSSPTVIRLTGKGNKSRLVPIMAPTEKLLRQYLNEHDKNHTAHGGYPLFCNREGKKLTRAGVTYILDKYLSQAQISGEGSLPDAISPHCIRHSKAMHLLQSGVNLVYIRDLLGHADISTTEVYARADEHFKRKALEQAYPSPTPVSDTTSWQKDDDLLDWLKNLGK</sequence>
<comment type="caution">
    <text evidence="3">The sequence shown here is derived from an EMBL/GenBank/DDBJ whole genome shotgun (WGS) entry which is preliminary data.</text>
</comment>
<evidence type="ECO:0000313" key="4">
    <source>
        <dbReference type="Proteomes" id="UP001419084"/>
    </source>
</evidence>
<dbReference type="InterPro" id="IPR002104">
    <property type="entry name" value="Integrase_catalytic"/>
</dbReference>
<dbReference type="PANTHER" id="PTHR30349">
    <property type="entry name" value="PHAGE INTEGRASE-RELATED"/>
    <property type="match status" value="1"/>
</dbReference>